<dbReference type="STRING" id="1314781.A0A165DZB8"/>
<gene>
    <name evidence="2" type="ORF">EXIGLDRAFT_725543</name>
</gene>
<dbReference type="OrthoDB" id="2559954at2759"/>
<protein>
    <submittedName>
        <fullName evidence="2">Alpha/beta-hydrolase</fullName>
    </submittedName>
</protein>
<dbReference type="PANTHER" id="PTHR43433:SF5">
    <property type="entry name" value="AB HYDROLASE-1 DOMAIN-CONTAINING PROTEIN"/>
    <property type="match status" value="1"/>
</dbReference>
<dbReference type="InParanoid" id="A0A165DZB8"/>
<dbReference type="InterPro" id="IPR050471">
    <property type="entry name" value="AB_hydrolase"/>
</dbReference>
<dbReference type="InterPro" id="IPR029058">
    <property type="entry name" value="AB_hydrolase_fold"/>
</dbReference>
<feature type="domain" description="AB hydrolase-1" evidence="1">
    <location>
        <begin position="34"/>
        <end position="272"/>
    </location>
</feature>
<evidence type="ECO:0000313" key="3">
    <source>
        <dbReference type="Proteomes" id="UP000077266"/>
    </source>
</evidence>
<dbReference type="Proteomes" id="UP000077266">
    <property type="component" value="Unassembled WGS sequence"/>
</dbReference>
<accession>A0A165DZB8</accession>
<dbReference type="AlphaFoldDB" id="A0A165DZB8"/>
<dbReference type="GO" id="GO:0016787">
    <property type="term" value="F:hydrolase activity"/>
    <property type="evidence" value="ECO:0007669"/>
    <property type="project" value="UniProtKB-KW"/>
</dbReference>
<name>A0A165DZB8_EXIGL</name>
<keyword evidence="2" id="KW-0378">Hydrolase</keyword>
<proteinExistence type="predicted"/>
<dbReference type="PANTHER" id="PTHR43433">
    <property type="entry name" value="HYDROLASE, ALPHA/BETA FOLD FAMILY PROTEIN"/>
    <property type="match status" value="1"/>
</dbReference>
<dbReference type="InterPro" id="IPR000073">
    <property type="entry name" value="AB_hydrolase_1"/>
</dbReference>
<organism evidence="2 3">
    <name type="scientific">Exidia glandulosa HHB12029</name>
    <dbReference type="NCBI Taxonomy" id="1314781"/>
    <lineage>
        <taxon>Eukaryota</taxon>
        <taxon>Fungi</taxon>
        <taxon>Dikarya</taxon>
        <taxon>Basidiomycota</taxon>
        <taxon>Agaricomycotina</taxon>
        <taxon>Agaricomycetes</taxon>
        <taxon>Auriculariales</taxon>
        <taxon>Exidiaceae</taxon>
        <taxon>Exidia</taxon>
    </lineage>
</organism>
<dbReference type="SUPFAM" id="SSF53474">
    <property type="entry name" value="alpha/beta-Hydrolases"/>
    <property type="match status" value="1"/>
</dbReference>
<dbReference type="Pfam" id="PF00561">
    <property type="entry name" value="Abhydrolase_1"/>
    <property type="match status" value="1"/>
</dbReference>
<dbReference type="EMBL" id="KV426178">
    <property type="protein sequence ID" value="KZV85733.1"/>
    <property type="molecule type" value="Genomic_DNA"/>
</dbReference>
<dbReference type="Gene3D" id="3.40.50.1820">
    <property type="entry name" value="alpha/beta hydrolase"/>
    <property type="match status" value="1"/>
</dbReference>
<reference evidence="2 3" key="1">
    <citation type="journal article" date="2016" name="Mol. Biol. Evol.">
        <title>Comparative Genomics of Early-Diverging Mushroom-Forming Fungi Provides Insights into the Origins of Lignocellulose Decay Capabilities.</title>
        <authorList>
            <person name="Nagy L.G."/>
            <person name="Riley R."/>
            <person name="Tritt A."/>
            <person name="Adam C."/>
            <person name="Daum C."/>
            <person name="Floudas D."/>
            <person name="Sun H."/>
            <person name="Yadav J.S."/>
            <person name="Pangilinan J."/>
            <person name="Larsson K.H."/>
            <person name="Matsuura K."/>
            <person name="Barry K."/>
            <person name="Labutti K."/>
            <person name="Kuo R."/>
            <person name="Ohm R.A."/>
            <person name="Bhattacharya S.S."/>
            <person name="Shirouzu T."/>
            <person name="Yoshinaga Y."/>
            <person name="Martin F.M."/>
            <person name="Grigoriev I.V."/>
            <person name="Hibbett D.S."/>
        </authorList>
    </citation>
    <scope>NUCLEOTIDE SEQUENCE [LARGE SCALE GENOMIC DNA]</scope>
    <source>
        <strain evidence="2 3">HHB12029</strain>
    </source>
</reference>
<evidence type="ECO:0000259" key="1">
    <source>
        <dbReference type="Pfam" id="PF00561"/>
    </source>
</evidence>
<sequence length="288" mass="31507">MKLASGAHEFTTPSGAVLSYYVTGHGPHVLVNVAPGWGAASVLYQNTFTFLNDLFTFVHLEVRGTRRSTFPPDLRDMSSWHMAEDVESLREYFGFDTLDVAGHSNGGCIAQWFAIRYPTRARRLVLLGAQLNGASAIAAPATKAILDARPDQDCVRAYRNYDPGSLQTDDEYAAALGSFLPLYVAKPERDFATLNAAFTNTPQLACSKAQANAESQHLDEIDRIASIKARTLVIVGKEDFICPVPVSKRIAAGIRRSSLSVIGDAGHFTWIEQPQSFRDILATFYSAT</sequence>
<keyword evidence="3" id="KW-1185">Reference proteome</keyword>
<evidence type="ECO:0000313" key="2">
    <source>
        <dbReference type="EMBL" id="KZV85733.1"/>
    </source>
</evidence>